<evidence type="ECO:0000256" key="3">
    <source>
        <dbReference type="ARBA" id="ARBA00022692"/>
    </source>
</evidence>
<sequence length="760" mass="86650">MHKWIFYALSVLAATIAAHESTGLFLLLLIVLVFCLYKRFSFLYCTSVILVGLLSFLYFSYEISKLHQPLELPATLTWTDEYKINGAKLRGFMKDSGGRNVYVTYEFKNEDEKTRFESIPLVGMKFEVMGVFKEPEPPAHQYGFNMKSYLKSKGSLGILEISDWVYLRATSSISQKISYQRYYLIQHIENTFPSSLIAETQSLLIGFQENVDSEMTRAYQKLGITHLFAISGLHIAIVSLIVFQGLLRTGVRRELATILLIVVLPIYGVLAGGAPSVWRAVLVVEFILLTQKFKKLSMDDALAISFIFFVFLEPWSIYQVGFQLSYLATVSLIYSSNLLNRFKSWLVQSFLITFVCQLIVYPLLLYHFYELSLSSLIANIVFVPLFSFIILPINIVLLIVSFLPGQIVNILFIIYEPLRESLSQFILWVQTIPHQMWIPGKPSLVLIVMAYISVFCAFYIMDKGAKLWKYCLVLFVPILLLQIHNNWNNQMKISFVSVGQGDCILVELPNREEIYLIDTGGLLRFEQEEWKKTKEPYEVGRQVVVPYLKGKGIHRIDKLIITHADSDHVEGAEEILKEIEVSEIHISPNSYNKDVMAELILEANLRGIPIIEQMAGYSWIVNQFSFQYLWPTDTNYEGNNDSLVLYVTNGGFQALFTGDLEAAGEEQLVRHYPQLKNITVLKAGHHGSKTSSSEVFVQKLLPQITIFSTGKNNRYGHPSKEVVERFQLYNLKTLNTAEDGTIEISVNKEGIVVFTSNSSD</sequence>
<evidence type="ECO:0000256" key="2">
    <source>
        <dbReference type="ARBA" id="ARBA00022475"/>
    </source>
</evidence>
<reference evidence="8 9" key="1">
    <citation type="submission" date="2014-02" db="EMBL/GenBank/DDBJ databases">
        <title>Draft genome sequence of Lysinibacillus manganicus DSM 26584T.</title>
        <authorList>
            <person name="Zhang F."/>
            <person name="Wang G."/>
            <person name="Zhang L."/>
        </authorList>
    </citation>
    <scope>NUCLEOTIDE SEQUENCE [LARGE SCALE GENOMIC DNA]</scope>
    <source>
        <strain evidence="8 9">DSM 26584</strain>
    </source>
</reference>
<proteinExistence type="predicted"/>
<dbReference type="GO" id="GO:0030420">
    <property type="term" value="P:establishment of competence for transformation"/>
    <property type="evidence" value="ECO:0007669"/>
    <property type="project" value="InterPro"/>
</dbReference>
<gene>
    <name evidence="8" type="ORF">CD29_10975</name>
</gene>
<evidence type="ECO:0000256" key="1">
    <source>
        <dbReference type="ARBA" id="ARBA00004651"/>
    </source>
</evidence>
<feature type="transmembrane region" description="Helical" evidence="6">
    <location>
        <begin position="349"/>
        <end position="369"/>
    </location>
</feature>
<feature type="transmembrane region" description="Helical" evidence="6">
    <location>
        <begin position="389"/>
        <end position="415"/>
    </location>
</feature>
<evidence type="ECO:0000256" key="6">
    <source>
        <dbReference type="SAM" id="Phobius"/>
    </source>
</evidence>
<evidence type="ECO:0000256" key="4">
    <source>
        <dbReference type="ARBA" id="ARBA00022989"/>
    </source>
</evidence>
<keyword evidence="9" id="KW-1185">Reference proteome</keyword>
<feature type="transmembrane region" description="Helical" evidence="6">
    <location>
        <begin position="40"/>
        <end position="59"/>
    </location>
</feature>
<dbReference type="RefSeq" id="WP_036186413.1">
    <property type="nucleotide sequence ID" value="NZ_AVDA01000011.1"/>
</dbReference>
<feature type="transmembrane region" description="Helical" evidence="6">
    <location>
        <begin position="444"/>
        <end position="461"/>
    </location>
</feature>
<dbReference type="NCBIfam" id="TIGR00361">
    <property type="entry name" value="ComEC_Rec2"/>
    <property type="match status" value="1"/>
</dbReference>
<dbReference type="InterPro" id="IPR036866">
    <property type="entry name" value="RibonucZ/Hydroxyglut_hydro"/>
</dbReference>
<dbReference type="Pfam" id="PF03772">
    <property type="entry name" value="Competence"/>
    <property type="match status" value="1"/>
</dbReference>
<dbReference type="Proteomes" id="UP000030416">
    <property type="component" value="Unassembled WGS sequence"/>
</dbReference>
<dbReference type="PANTHER" id="PTHR30619">
    <property type="entry name" value="DNA INTERNALIZATION/COMPETENCE PROTEIN COMEC/REC2"/>
    <property type="match status" value="1"/>
</dbReference>
<keyword evidence="4 6" id="KW-1133">Transmembrane helix</keyword>
<dbReference type="InterPro" id="IPR035681">
    <property type="entry name" value="ComA-like_MBL"/>
</dbReference>
<name>A0A0A3I146_9BACL</name>
<dbReference type="SMART" id="SM00849">
    <property type="entry name" value="Lactamase_B"/>
    <property type="match status" value="1"/>
</dbReference>
<keyword evidence="2" id="KW-1003">Cell membrane</keyword>
<feature type="transmembrane region" description="Helical" evidence="6">
    <location>
        <begin position="258"/>
        <end position="289"/>
    </location>
</feature>
<keyword evidence="5 6" id="KW-0472">Membrane</keyword>
<dbReference type="STRING" id="1384049.CD29_10975"/>
<dbReference type="eggNOG" id="COG0658">
    <property type="taxonomic scope" value="Bacteria"/>
</dbReference>
<organism evidence="8 9">
    <name type="scientific">Ureibacillus manganicus DSM 26584</name>
    <dbReference type="NCBI Taxonomy" id="1384049"/>
    <lineage>
        <taxon>Bacteria</taxon>
        <taxon>Bacillati</taxon>
        <taxon>Bacillota</taxon>
        <taxon>Bacilli</taxon>
        <taxon>Bacillales</taxon>
        <taxon>Caryophanaceae</taxon>
        <taxon>Ureibacillus</taxon>
    </lineage>
</organism>
<comment type="subcellular location">
    <subcellularLocation>
        <location evidence="1">Cell membrane</location>
        <topology evidence="1">Multi-pass membrane protein</topology>
    </subcellularLocation>
</comment>
<dbReference type="PANTHER" id="PTHR30619:SF7">
    <property type="entry name" value="BETA-LACTAMASE DOMAIN PROTEIN"/>
    <property type="match status" value="1"/>
</dbReference>
<dbReference type="SUPFAM" id="SSF56281">
    <property type="entry name" value="Metallo-hydrolase/oxidoreductase"/>
    <property type="match status" value="1"/>
</dbReference>
<dbReference type="eggNOG" id="COG2333">
    <property type="taxonomic scope" value="Bacteria"/>
</dbReference>
<dbReference type="InterPro" id="IPR004797">
    <property type="entry name" value="Competence_ComEC/Rec2"/>
</dbReference>
<dbReference type="InterPro" id="IPR052159">
    <property type="entry name" value="Competence_DNA_uptake"/>
</dbReference>
<dbReference type="Pfam" id="PF00753">
    <property type="entry name" value="Lactamase_B"/>
    <property type="match status" value="1"/>
</dbReference>
<accession>A0A0A3I146</accession>
<evidence type="ECO:0000313" key="8">
    <source>
        <dbReference type="EMBL" id="KGR78561.1"/>
    </source>
</evidence>
<feature type="domain" description="Metallo-beta-lactamase" evidence="7">
    <location>
        <begin position="500"/>
        <end position="711"/>
    </location>
</feature>
<feature type="transmembrane region" description="Helical" evidence="6">
    <location>
        <begin position="301"/>
        <end position="318"/>
    </location>
</feature>
<protein>
    <submittedName>
        <fullName evidence="8">Competence protein ComE</fullName>
    </submittedName>
</protein>
<dbReference type="InterPro" id="IPR004477">
    <property type="entry name" value="ComEC_N"/>
</dbReference>
<dbReference type="InterPro" id="IPR001279">
    <property type="entry name" value="Metallo-B-lactamas"/>
</dbReference>
<dbReference type="GO" id="GO:0005886">
    <property type="term" value="C:plasma membrane"/>
    <property type="evidence" value="ECO:0007669"/>
    <property type="project" value="UniProtKB-SubCell"/>
</dbReference>
<dbReference type="NCBIfam" id="TIGR00360">
    <property type="entry name" value="ComEC_N-term"/>
    <property type="match status" value="1"/>
</dbReference>
<keyword evidence="3 6" id="KW-0812">Transmembrane</keyword>
<dbReference type="Gene3D" id="3.60.15.10">
    <property type="entry name" value="Ribonuclease Z/Hydroxyacylglutathione hydrolase-like"/>
    <property type="match status" value="1"/>
</dbReference>
<evidence type="ECO:0000256" key="5">
    <source>
        <dbReference type="ARBA" id="ARBA00023136"/>
    </source>
</evidence>
<evidence type="ECO:0000313" key="9">
    <source>
        <dbReference type="Proteomes" id="UP000030416"/>
    </source>
</evidence>
<comment type="caution">
    <text evidence="8">The sequence shown here is derived from an EMBL/GenBank/DDBJ whole genome shotgun (WGS) entry which is preliminary data.</text>
</comment>
<dbReference type="AlphaFoldDB" id="A0A0A3I146"/>
<feature type="transmembrane region" description="Helical" evidence="6">
    <location>
        <begin position="7"/>
        <end position="34"/>
    </location>
</feature>
<dbReference type="EMBL" id="JPVN01000011">
    <property type="protein sequence ID" value="KGR78561.1"/>
    <property type="molecule type" value="Genomic_DNA"/>
</dbReference>
<evidence type="ECO:0000259" key="7">
    <source>
        <dbReference type="SMART" id="SM00849"/>
    </source>
</evidence>
<feature type="transmembrane region" description="Helical" evidence="6">
    <location>
        <begin position="224"/>
        <end position="246"/>
    </location>
</feature>
<dbReference type="CDD" id="cd07731">
    <property type="entry name" value="ComA-like_MBL-fold"/>
    <property type="match status" value="1"/>
</dbReference>